<feature type="compositionally biased region" description="Basic and acidic residues" evidence="1">
    <location>
        <begin position="122"/>
        <end position="138"/>
    </location>
</feature>
<dbReference type="EMBL" id="BAABHO010000084">
    <property type="protein sequence ID" value="GAA4813007.1"/>
    <property type="molecule type" value="Genomic_DNA"/>
</dbReference>
<feature type="compositionally biased region" description="Low complexity" evidence="1">
    <location>
        <begin position="353"/>
        <end position="372"/>
    </location>
</feature>
<reference evidence="3" key="1">
    <citation type="journal article" date="2019" name="Int. J. Syst. Evol. Microbiol.">
        <title>The Global Catalogue of Microorganisms (GCM) 10K type strain sequencing project: providing services to taxonomists for standard genome sequencing and annotation.</title>
        <authorList>
            <consortium name="The Broad Institute Genomics Platform"/>
            <consortium name="The Broad Institute Genome Sequencing Center for Infectious Disease"/>
            <person name="Wu L."/>
            <person name="Ma J."/>
        </authorList>
    </citation>
    <scope>NUCLEOTIDE SEQUENCE [LARGE SCALE GENOMIC DNA]</scope>
    <source>
        <strain evidence="3">JCM 17979</strain>
    </source>
</reference>
<feature type="compositionally biased region" description="Basic and acidic residues" evidence="1">
    <location>
        <begin position="14"/>
        <end position="28"/>
    </location>
</feature>
<feature type="compositionally biased region" description="Basic and acidic residues" evidence="1">
    <location>
        <begin position="63"/>
        <end position="83"/>
    </location>
</feature>
<feature type="compositionally biased region" description="Basic and acidic residues" evidence="1">
    <location>
        <begin position="225"/>
        <end position="244"/>
    </location>
</feature>
<feature type="region of interest" description="Disordered" evidence="1">
    <location>
        <begin position="1"/>
        <end position="28"/>
    </location>
</feature>
<feature type="compositionally biased region" description="Basic and acidic residues" evidence="1">
    <location>
        <begin position="315"/>
        <end position="324"/>
    </location>
</feature>
<feature type="region of interest" description="Disordered" evidence="1">
    <location>
        <begin position="58"/>
        <end position="287"/>
    </location>
</feature>
<protein>
    <submittedName>
        <fullName evidence="2">Uncharacterized protein</fullName>
    </submittedName>
</protein>
<evidence type="ECO:0000256" key="1">
    <source>
        <dbReference type="SAM" id="MobiDB-lite"/>
    </source>
</evidence>
<feature type="compositionally biased region" description="Basic and acidic residues" evidence="1">
    <location>
        <begin position="265"/>
        <end position="274"/>
    </location>
</feature>
<name>A0ABP9CLW2_9PSEU</name>
<organism evidence="2 3">
    <name type="scientific">Actinomycetospora chlora</name>
    <dbReference type="NCBI Taxonomy" id="663608"/>
    <lineage>
        <taxon>Bacteria</taxon>
        <taxon>Bacillati</taxon>
        <taxon>Actinomycetota</taxon>
        <taxon>Actinomycetes</taxon>
        <taxon>Pseudonocardiales</taxon>
        <taxon>Pseudonocardiaceae</taxon>
        <taxon>Actinomycetospora</taxon>
    </lineage>
</organism>
<evidence type="ECO:0000313" key="2">
    <source>
        <dbReference type="EMBL" id="GAA4813007.1"/>
    </source>
</evidence>
<evidence type="ECO:0000313" key="3">
    <source>
        <dbReference type="Proteomes" id="UP001500928"/>
    </source>
</evidence>
<keyword evidence="3" id="KW-1185">Reference proteome</keyword>
<proteinExistence type="predicted"/>
<accession>A0ABP9CLW2</accession>
<feature type="compositionally biased region" description="Basic residues" evidence="1">
    <location>
        <begin position="376"/>
        <end position="385"/>
    </location>
</feature>
<feature type="region of interest" description="Disordered" evidence="1">
    <location>
        <begin position="299"/>
        <end position="385"/>
    </location>
</feature>
<dbReference type="Proteomes" id="UP001500928">
    <property type="component" value="Unassembled WGS sequence"/>
</dbReference>
<comment type="caution">
    <text evidence="2">The sequence shown here is derived from an EMBL/GenBank/DDBJ whole genome shotgun (WGS) entry which is preliminary data.</text>
</comment>
<sequence>MQPGDEGTQGVLVGRREPERLPDHRVEGHLVGVVADQEVDVDGRAVGDGLDRLAVEQVAVEDGPERREAHERVAQPLDGEVRRPPPQAGDGGDQALVGHVDEGVLVDAQVVGQRRRRHRGLGRREDVGAAAALHDRPADQPGRGGDQQGGDAQRAGGLAEHRDAVRVPAEGHGVVVDPAQGGDLVVQPPVGDDARDGPEAGDAEPVVDRDDDGALPRQARPVVDGGERGAAGERAAVDEHHDRQPGAARGADVRGQVVRARHPPRPGDRADVGHPRGGARLWRRGTGDGGVALTVPARGLGAGEAPLPHRCRGVGHAEEGRDGVRTVGDGAPDRPAGGLPDLVHAAGCPLRHSSMSSTSGRSGAIGGRSSIESRPRRSRKSSVVR</sequence>
<gene>
    <name evidence="2" type="ORF">GCM10023200_58480</name>
</gene>